<proteinExistence type="predicted"/>
<feature type="region of interest" description="Disordered" evidence="1">
    <location>
        <begin position="1"/>
        <end position="25"/>
    </location>
</feature>
<dbReference type="RefSeq" id="WP_413269432.1">
    <property type="nucleotide sequence ID" value="NZ_JBHFNQ010000045.1"/>
</dbReference>
<keyword evidence="2" id="KW-0812">Transmembrane</keyword>
<feature type="compositionally biased region" description="Low complexity" evidence="1">
    <location>
        <begin position="229"/>
        <end position="270"/>
    </location>
</feature>
<evidence type="ECO:0008006" key="5">
    <source>
        <dbReference type="Google" id="ProtNLM"/>
    </source>
</evidence>
<reference evidence="3 4" key="1">
    <citation type="submission" date="2024-09" db="EMBL/GenBank/DDBJ databases">
        <title>Floridaenema gen nov. (Aerosakkonemataceae, Aerosakkonematales ord. nov., Cyanobacteria) from benthic tropical and subtropical fresh waters, with the description of four new species.</title>
        <authorList>
            <person name="Moretto J.A."/>
            <person name="Berthold D.E."/>
            <person name="Lefler F.W."/>
            <person name="Huang I.-S."/>
            <person name="Laughinghouse H. IV."/>
        </authorList>
    </citation>
    <scope>NUCLEOTIDE SEQUENCE [LARGE SCALE GENOMIC DNA]</scope>
    <source>
        <strain evidence="3 4">BLCC-F46</strain>
    </source>
</reference>
<evidence type="ECO:0000256" key="2">
    <source>
        <dbReference type="SAM" id="Phobius"/>
    </source>
</evidence>
<keyword evidence="2" id="KW-1133">Transmembrane helix</keyword>
<organism evidence="3 4">
    <name type="scientific">Floridaenema aerugineum BLCC-F46</name>
    <dbReference type="NCBI Taxonomy" id="3153654"/>
    <lineage>
        <taxon>Bacteria</taxon>
        <taxon>Bacillati</taxon>
        <taxon>Cyanobacteriota</taxon>
        <taxon>Cyanophyceae</taxon>
        <taxon>Oscillatoriophycideae</taxon>
        <taxon>Aerosakkonematales</taxon>
        <taxon>Aerosakkonemataceae</taxon>
        <taxon>Floridanema</taxon>
        <taxon>Floridanema aerugineum</taxon>
    </lineage>
</organism>
<protein>
    <recommendedName>
        <fullName evidence="5">Type II secretion system protein GspC N-terminal domain-containing protein</fullName>
    </recommendedName>
</protein>
<feature type="compositionally biased region" description="Polar residues" evidence="1">
    <location>
        <begin position="1"/>
        <end position="12"/>
    </location>
</feature>
<feature type="compositionally biased region" description="Pro residues" evidence="1">
    <location>
        <begin position="177"/>
        <end position="191"/>
    </location>
</feature>
<feature type="region of interest" description="Disordered" evidence="1">
    <location>
        <begin position="223"/>
        <end position="421"/>
    </location>
</feature>
<sequence length="489" mass="51171">MPQEVSTNQTAVKSLEGKSDQPWSMDANANRLMDDIFADVERILETGSETPTIPAEPAEYVSFPTMAVPSVTIPAEIASRSTVAEEITKPETTPTQRQQSGKSLEQWLLIGACASLGITLLLWVLGQGRLNSLLGNNSASTTKATQASQKDLAFVDYMQRSLESIDQKAEDRKQVPVVPPAPPPTQPPLPVLVPGNLPQNTSRPNVLERVYIPVYPQPRIIYTNPPSPAATSSPQAAAPSPVTSPTPKATFPTPKATFPTAKATFPTAKAVSPTPKATSATPKAVSPTPKAVSPTAKATSPRAKATSPTPAPSPKPEARPTSRPVATAPTVPRLSAALPTQTASPSPTAKPTTVAAKPTPAPTQTALPSPTAKPTTVAAKPTPTPTQAASESPRVVAVAPSPTAAPTFRNRSPQATASTPGNQYSLRGVLVLGERSAAIFEVGGVSRRVYVGESIGSSGWTLVEINNENSEAVIRRNGEVRSIFVGQQF</sequence>
<accession>A0ABV4X0L2</accession>
<dbReference type="Proteomes" id="UP001576774">
    <property type="component" value="Unassembled WGS sequence"/>
</dbReference>
<comment type="caution">
    <text evidence="3">The sequence shown here is derived from an EMBL/GenBank/DDBJ whole genome shotgun (WGS) entry which is preliminary data.</text>
</comment>
<evidence type="ECO:0000256" key="1">
    <source>
        <dbReference type="SAM" id="MobiDB-lite"/>
    </source>
</evidence>
<feature type="compositionally biased region" description="Polar residues" evidence="1">
    <location>
        <begin position="409"/>
        <end position="421"/>
    </location>
</feature>
<evidence type="ECO:0000313" key="4">
    <source>
        <dbReference type="Proteomes" id="UP001576774"/>
    </source>
</evidence>
<feature type="compositionally biased region" description="Low complexity" evidence="1">
    <location>
        <begin position="298"/>
        <end position="308"/>
    </location>
</feature>
<feature type="region of interest" description="Disordered" evidence="1">
    <location>
        <begin position="170"/>
        <end position="193"/>
    </location>
</feature>
<dbReference type="EMBL" id="JBHFNQ010000045">
    <property type="protein sequence ID" value="MFB2876295.1"/>
    <property type="molecule type" value="Genomic_DNA"/>
</dbReference>
<feature type="transmembrane region" description="Helical" evidence="2">
    <location>
        <begin position="107"/>
        <end position="126"/>
    </location>
</feature>
<keyword evidence="2" id="KW-0472">Membrane</keyword>
<keyword evidence="4" id="KW-1185">Reference proteome</keyword>
<gene>
    <name evidence="3" type="ORF">ACE1CC_05330</name>
</gene>
<name>A0ABV4X0L2_9CYAN</name>
<evidence type="ECO:0000313" key="3">
    <source>
        <dbReference type="EMBL" id="MFB2876295.1"/>
    </source>
</evidence>
<feature type="compositionally biased region" description="Low complexity" evidence="1">
    <location>
        <begin position="335"/>
        <end position="406"/>
    </location>
</feature>